<dbReference type="Proteomes" id="UP000887565">
    <property type="component" value="Unplaced"/>
</dbReference>
<keyword evidence="1" id="KW-1185">Reference proteome</keyword>
<evidence type="ECO:0000313" key="1">
    <source>
        <dbReference type="Proteomes" id="UP000887565"/>
    </source>
</evidence>
<sequence>MVKTTTAVKKDPKNLFAILRTIDGAKYRLESVINDEKSIFGINYIKYKSFYSVKIDRQIEITLCCPCICDCGQKLKSTIIDDDQVFICQLSPTSVKVDMDGKIFLGRSKSMPLAEDTKKSYSWLKKPRNSVNSSSDKRSAITSIEEEEFEHHHQQQDQLKDQIYKLDFASVDGESILSGLASFEHHNSMISDFDIETPIINGKTQEFNYGDIKLEAKPRNSLSSSIDWIFGLKKQNSTNERKFSNEVFDKDQMIQTAWVHDWVDSQGNSQK</sequence>
<dbReference type="WBParaSite" id="nRc.2.0.1.t46493-RA">
    <property type="protein sequence ID" value="nRc.2.0.1.t46493-RA"/>
    <property type="gene ID" value="nRc.2.0.1.g46493"/>
</dbReference>
<organism evidence="1 2">
    <name type="scientific">Romanomermis culicivorax</name>
    <name type="common">Nematode worm</name>
    <dbReference type="NCBI Taxonomy" id="13658"/>
    <lineage>
        <taxon>Eukaryota</taxon>
        <taxon>Metazoa</taxon>
        <taxon>Ecdysozoa</taxon>
        <taxon>Nematoda</taxon>
        <taxon>Enoplea</taxon>
        <taxon>Dorylaimia</taxon>
        <taxon>Mermithida</taxon>
        <taxon>Mermithoidea</taxon>
        <taxon>Mermithidae</taxon>
        <taxon>Romanomermis</taxon>
    </lineage>
</organism>
<evidence type="ECO:0000313" key="2">
    <source>
        <dbReference type="WBParaSite" id="nRc.2.0.1.t46493-RA"/>
    </source>
</evidence>
<reference evidence="2" key="1">
    <citation type="submission" date="2022-11" db="UniProtKB">
        <authorList>
            <consortium name="WormBaseParasite"/>
        </authorList>
    </citation>
    <scope>IDENTIFICATION</scope>
</reference>
<protein>
    <submittedName>
        <fullName evidence="2">Uncharacterized protein</fullName>
    </submittedName>
</protein>
<proteinExistence type="predicted"/>
<dbReference type="AlphaFoldDB" id="A0A915L7P4"/>
<name>A0A915L7P4_ROMCU</name>
<accession>A0A915L7P4</accession>